<gene>
    <name evidence="1" type="ORF">DI555_06940</name>
</gene>
<evidence type="ECO:0000313" key="2">
    <source>
        <dbReference type="Proteomes" id="UP000249082"/>
    </source>
</evidence>
<organism evidence="1 2">
    <name type="scientific">Novosphingobium pentaromativorans</name>
    <dbReference type="NCBI Taxonomy" id="205844"/>
    <lineage>
        <taxon>Bacteria</taxon>
        <taxon>Pseudomonadati</taxon>
        <taxon>Pseudomonadota</taxon>
        <taxon>Alphaproteobacteria</taxon>
        <taxon>Sphingomonadales</taxon>
        <taxon>Sphingomonadaceae</taxon>
        <taxon>Novosphingobium</taxon>
    </lineage>
</organism>
<proteinExistence type="predicted"/>
<dbReference type="Proteomes" id="UP000249082">
    <property type="component" value="Unassembled WGS sequence"/>
</dbReference>
<dbReference type="AlphaFoldDB" id="A0A2W5NQS0"/>
<protein>
    <submittedName>
        <fullName evidence="1">Uncharacterized protein</fullName>
    </submittedName>
</protein>
<sequence>MKYRVYMKIVATGIVEVDADSQAEAIELANEEYADGHVSICHQCSDEIDDPTYIHAVEAVEVKP</sequence>
<reference evidence="1 2" key="1">
    <citation type="submission" date="2017-08" db="EMBL/GenBank/DDBJ databases">
        <title>Infants hospitalized years apart are colonized by the same room-sourced microbial strains.</title>
        <authorList>
            <person name="Brooks B."/>
            <person name="Olm M.R."/>
            <person name="Firek B.A."/>
            <person name="Baker R."/>
            <person name="Thomas B.C."/>
            <person name="Morowitz M.J."/>
            <person name="Banfield J.F."/>
        </authorList>
    </citation>
    <scope>NUCLEOTIDE SEQUENCE [LARGE SCALE GENOMIC DNA]</scope>
    <source>
        <strain evidence="1">S2_005_002_R2_33</strain>
    </source>
</reference>
<dbReference type="EMBL" id="QFPX01000005">
    <property type="protein sequence ID" value="PZQ55756.1"/>
    <property type="molecule type" value="Genomic_DNA"/>
</dbReference>
<accession>A0A2W5NQS0</accession>
<comment type="caution">
    <text evidence="1">The sequence shown here is derived from an EMBL/GenBank/DDBJ whole genome shotgun (WGS) entry which is preliminary data.</text>
</comment>
<name>A0A2W5NQS0_9SPHN</name>
<evidence type="ECO:0000313" key="1">
    <source>
        <dbReference type="EMBL" id="PZQ55756.1"/>
    </source>
</evidence>